<dbReference type="Pfam" id="PF04536">
    <property type="entry name" value="TPM_phosphatase"/>
    <property type="match status" value="1"/>
</dbReference>
<feature type="domain" description="TPM" evidence="3">
    <location>
        <begin position="46"/>
        <end position="161"/>
    </location>
</feature>
<evidence type="ECO:0000313" key="4">
    <source>
        <dbReference type="EMBL" id="XBH07450.1"/>
    </source>
</evidence>
<feature type="compositionally biased region" description="Low complexity" evidence="1">
    <location>
        <begin position="171"/>
        <end position="186"/>
    </location>
</feature>
<name>A0AAU7CQ77_9BACT</name>
<protein>
    <submittedName>
        <fullName evidence="4">Heme-binding protein</fullName>
    </submittedName>
</protein>
<organism evidence="4">
    <name type="scientific">Singulisphaera sp. Ch08</name>
    <dbReference type="NCBI Taxonomy" id="3120278"/>
    <lineage>
        <taxon>Bacteria</taxon>
        <taxon>Pseudomonadati</taxon>
        <taxon>Planctomycetota</taxon>
        <taxon>Planctomycetia</taxon>
        <taxon>Isosphaerales</taxon>
        <taxon>Isosphaeraceae</taxon>
        <taxon>Singulisphaera</taxon>
    </lineage>
</organism>
<dbReference type="Pfam" id="PF03928">
    <property type="entry name" value="HbpS-like"/>
    <property type="match status" value="1"/>
</dbReference>
<reference evidence="4" key="1">
    <citation type="submission" date="2024-05" db="EMBL/GenBank/DDBJ databases">
        <title>Planctomycetes of the genus Singulisphaera possess chitinolytic capabilities.</title>
        <authorList>
            <person name="Ivanova A."/>
        </authorList>
    </citation>
    <scope>NUCLEOTIDE SEQUENCE</scope>
    <source>
        <strain evidence="4">Ch08T</strain>
    </source>
</reference>
<dbReference type="InterPro" id="IPR007621">
    <property type="entry name" value="TPM_dom"/>
</dbReference>
<dbReference type="InterPro" id="IPR005624">
    <property type="entry name" value="PduO/GlcC-like"/>
</dbReference>
<evidence type="ECO:0000259" key="3">
    <source>
        <dbReference type="Pfam" id="PF04536"/>
    </source>
</evidence>
<dbReference type="Gene3D" id="3.30.450.150">
    <property type="entry name" value="Haem-degrading domain"/>
    <property type="match status" value="1"/>
</dbReference>
<dbReference type="InterPro" id="IPR052517">
    <property type="entry name" value="GlcG_carb_metab_protein"/>
</dbReference>
<dbReference type="PANTHER" id="PTHR34309">
    <property type="entry name" value="SLR1406 PROTEIN"/>
    <property type="match status" value="1"/>
</dbReference>
<feature type="chain" id="PRO_5043862522" evidence="2">
    <location>
        <begin position="30"/>
        <end position="357"/>
    </location>
</feature>
<feature type="signal peptide" evidence="2">
    <location>
        <begin position="1"/>
        <end position="29"/>
    </location>
</feature>
<dbReference type="PANTHER" id="PTHR34309:SF1">
    <property type="entry name" value="PROTEIN GLCG"/>
    <property type="match status" value="1"/>
</dbReference>
<feature type="region of interest" description="Disordered" evidence="1">
    <location>
        <begin position="170"/>
        <end position="190"/>
    </location>
</feature>
<evidence type="ECO:0000256" key="1">
    <source>
        <dbReference type="SAM" id="MobiDB-lite"/>
    </source>
</evidence>
<proteinExistence type="predicted"/>
<accession>A0AAU7CQ77</accession>
<evidence type="ECO:0000256" key="2">
    <source>
        <dbReference type="SAM" id="SignalP"/>
    </source>
</evidence>
<keyword evidence="2" id="KW-0732">Signal</keyword>
<dbReference type="AlphaFoldDB" id="A0AAU7CQ77"/>
<dbReference type="SUPFAM" id="SSF143744">
    <property type="entry name" value="GlcG-like"/>
    <property type="match status" value="1"/>
</dbReference>
<gene>
    <name evidence="4" type="ORF">V5E97_15840</name>
</gene>
<dbReference type="EMBL" id="CP155447">
    <property type="protein sequence ID" value="XBH07450.1"/>
    <property type="molecule type" value="Genomic_DNA"/>
</dbReference>
<dbReference type="RefSeq" id="WP_406700286.1">
    <property type="nucleotide sequence ID" value="NZ_CP155447.1"/>
</dbReference>
<dbReference type="InterPro" id="IPR038084">
    <property type="entry name" value="PduO/GlcC-like_sf"/>
</dbReference>
<dbReference type="Gene3D" id="3.10.310.50">
    <property type="match status" value="1"/>
</dbReference>
<sequence>MRVNRWCSERCLLTFSLGLLSLLTFPHHASSDEPLVESAEKVSHIIDNAKMFDSLLVSFINADLETQSRIAKIPILIETVDSLNGKTVDEAISQKVLPPKEDGIYILLAKKERKIEVRVSKPFESVVGEADRKGIRDAFIEGLRKGKPEEAVTLGVRVLQRALRKVRKTELAPAEPAPAEVSPKAALPHPESSLVVRNQVKLALSGARRILEGAQAKATELGLKVNIAVVDDGGHLLAFARMDGARPASGYTAITKATSAATFRQETGPSPRGTTTPDPLLNLSLQNAALASGGKLTTLFGGVPVSVDDQIIGGVGVGGGTGEQDAIVAKAGIEALLSELKASSQSPPSAEPETTQP</sequence>